<organism evidence="3 5">
    <name type="scientific">Halapricum hydrolyticum</name>
    <dbReference type="NCBI Taxonomy" id="2979991"/>
    <lineage>
        <taxon>Archaea</taxon>
        <taxon>Methanobacteriati</taxon>
        <taxon>Methanobacteriota</taxon>
        <taxon>Stenosarchaea group</taxon>
        <taxon>Halobacteria</taxon>
        <taxon>Halobacteriales</taxon>
        <taxon>Haloarculaceae</taxon>
        <taxon>Halapricum</taxon>
    </lineage>
</organism>
<dbReference type="EMBL" id="JAOPKC010000003">
    <property type="protein sequence ID" value="MCU4717476.1"/>
    <property type="molecule type" value="Genomic_DNA"/>
</dbReference>
<keyword evidence="1" id="KW-1133">Transmembrane helix</keyword>
<evidence type="ECO:0000313" key="3">
    <source>
        <dbReference type="EMBL" id="MCU4726640.1"/>
    </source>
</evidence>
<dbReference type="Proteomes" id="UP001208186">
    <property type="component" value="Unassembled WGS sequence"/>
</dbReference>
<dbReference type="RefSeq" id="WP_315908239.1">
    <property type="nucleotide sequence ID" value="NZ_JAOPKC010000003.1"/>
</dbReference>
<keyword evidence="1" id="KW-0472">Membrane</keyword>
<keyword evidence="1" id="KW-0812">Transmembrane</keyword>
<sequence length="85" mass="9297">MAAEIDVNDTSSSGSPIWDAIAGCLLLLLITLILLRVDSIILATAVCIGLLFYAPKYISRIQYDGIDSQIIAGYYVSLLAFVFFY</sequence>
<gene>
    <name evidence="3" type="ORF">OB914_06625</name>
    <name evidence="2" type="ORF">OB916_05290</name>
</gene>
<evidence type="ECO:0000313" key="2">
    <source>
        <dbReference type="EMBL" id="MCU4717476.1"/>
    </source>
</evidence>
<dbReference type="Proteomes" id="UP001209746">
    <property type="component" value="Unassembled WGS sequence"/>
</dbReference>
<comment type="caution">
    <text evidence="3">The sequence shown here is derived from an EMBL/GenBank/DDBJ whole genome shotgun (WGS) entry which is preliminary data.</text>
</comment>
<keyword evidence="4" id="KW-1185">Reference proteome</keyword>
<evidence type="ECO:0000256" key="1">
    <source>
        <dbReference type="SAM" id="Phobius"/>
    </source>
</evidence>
<feature type="transmembrane region" description="Helical" evidence="1">
    <location>
        <begin position="65"/>
        <end position="84"/>
    </location>
</feature>
<evidence type="ECO:0000313" key="4">
    <source>
        <dbReference type="Proteomes" id="UP001208186"/>
    </source>
</evidence>
<reference evidence="3" key="1">
    <citation type="submission" date="2023-02" db="EMBL/GenBank/DDBJ databases">
        <title>Enrichment on poylsaccharides allowed isolation of novel metabolic and taxonomic groups of Haloarchaea.</title>
        <authorList>
            <person name="Sorokin D.Y."/>
            <person name="Elcheninov A.G."/>
            <person name="Khizhniak T.V."/>
            <person name="Kolganova T.V."/>
            <person name="Kublanov I.V."/>
        </authorList>
    </citation>
    <scope>NUCLEOTIDE SEQUENCE</scope>
    <source>
        <strain evidence="2 4">HArc-curdl5-1</strain>
        <strain evidence="3">HArc-curdl7</strain>
    </source>
</reference>
<evidence type="ECO:0000313" key="5">
    <source>
        <dbReference type="Proteomes" id="UP001209746"/>
    </source>
</evidence>
<name>A0AAE3IA01_9EURY</name>
<proteinExistence type="predicted"/>
<accession>A0AAE3IA01</accession>
<dbReference type="AlphaFoldDB" id="A0AAE3IA01"/>
<protein>
    <submittedName>
        <fullName evidence="3">Uncharacterized protein</fullName>
    </submittedName>
</protein>
<dbReference type="EMBL" id="JAOPKD010000004">
    <property type="protein sequence ID" value="MCU4726640.1"/>
    <property type="molecule type" value="Genomic_DNA"/>
</dbReference>
<feature type="transmembrane region" description="Helical" evidence="1">
    <location>
        <begin position="20"/>
        <end position="53"/>
    </location>
</feature>